<keyword evidence="2" id="KW-1185">Reference proteome</keyword>
<gene>
    <name evidence="1" type="ORF">F6R98_02065</name>
</gene>
<name>A0A5Q0BHA9_9GAMM</name>
<dbReference type="InParanoid" id="A0A5Q0BHA9"/>
<evidence type="ECO:0000313" key="1">
    <source>
        <dbReference type="EMBL" id="QFY41557.1"/>
    </source>
</evidence>
<dbReference type="AlphaFoldDB" id="A0A5Q0BHA9"/>
<dbReference type="RefSeq" id="WP_153247540.1">
    <property type="nucleotide sequence ID" value="NZ_CP044205.1"/>
</dbReference>
<protein>
    <submittedName>
        <fullName evidence="1">Uncharacterized protein</fullName>
    </submittedName>
</protein>
<evidence type="ECO:0000313" key="2">
    <source>
        <dbReference type="Proteomes" id="UP000325755"/>
    </source>
</evidence>
<reference evidence="1 2" key="1">
    <citation type="submission" date="2019-09" db="EMBL/GenBank/DDBJ databases">
        <title>Ecophysiology of the spiral-shaped methanotroph Methylospira mobilis as revealed by the complete genome sequence.</title>
        <authorList>
            <person name="Oshkin I.Y."/>
            <person name="Dedysh S.N."/>
            <person name="Miroshnikov K."/>
            <person name="Danilova O.V."/>
            <person name="Hakobyan A."/>
            <person name="Liesack W."/>
        </authorList>
    </citation>
    <scope>NUCLEOTIDE SEQUENCE [LARGE SCALE GENOMIC DNA]</scope>
    <source>
        <strain evidence="1 2">Shm1</strain>
    </source>
</reference>
<proteinExistence type="predicted"/>
<organism evidence="1 2">
    <name type="scientific">Candidatus Methylospira mobilis</name>
    <dbReference type="NCBI Taxonomy" id="1808979"/>
    <lineage>
        <taxon>Bacteria</taxon>
        <taxon>Pseudomonadati</taxon>
        <taxon>Pseudomonadota</taxon>
        <taxon>Gammaproteobacteria</taxon>
        <taxon>Methylococcales</taxon>
        <taxon>Methylococcaceae</taxon>
        <taxon>Candidatus Methylospira</taxon>
    </lineage>
</organism>
<dbReference type="Proteomes" id="UP000325755">
    <property type="component" value="Chromosome"/>
</dbReference>
<dbReference type="KEGG" id="mmob:F6R98_02065"/>
<dbReference type="EMBL" id="CP044205">
    <property type="protein sequence ID" value="QFY41557.1"/>
    <property type="molecule type" value="Genomic_DNA"/>
</dbReference>
<sequence length="90" mass="10489">MKNNLYFLMAALVFVVMMTCPGCEEYHRPNPYKQSASDPNQIDNPERIDVIVKDASNMNDKFQCFRECDRRCFGEICYNKCSDACDKDKD</sequence>
<accession>A0A5Q0BHA9</accession>